<gene>
    <name evidence="2" type="ORF">SDC9_87974</name>
</gene>
<dbReference type="AlphaFoldDB" id="A0A644ZKB7"/>
<feature type="compositionally biased region" description="Basic and acidic residues" evidence="1">
    <location>
        <begin position="59"/>
        <end position="69"/>
    </location>
</feature>
<feature type="region of interest" description="Disordered" evidence="1">
    <location>
        <begin position="38"/>
        <end position="70"/>
    </location>
</feature>
<organism evidence="2">
    <name type="scientific">bioreactor metagenome</name>
    <dbReference type="NCBI Taxonomy" id="1076179"/>
    <lineage>
        <taxon>unclassified sequences</taxon>
        <taxon>metagenomes</taxon>
        <taxon>ecological metagenomes</taxon>
    </lineage>
</organism>
<dbReference type="EMBL" id="VSSQ01009330">
    <property type="protein sequence ID" value="MPM41322.1"/>
    <property type="molecule type" value="Genomic_DNA"/>
</dbReference>
<evidence type="ECO:0000256" key="1">
    <source>
        <dbReference type="SAM" id="MobiDB-lite"/>
    </source>
</evidence>
<proteinExistence type="predicted"/>
<accession>A0A644ZKB7</accession>
<comment type="caution">
    <text evidence="2">The sequence shown here is derived from an EMBL/GenBank/DDBJ whole genome shotgun (WGS) entry which is preliminary data.</text>
</comment>
<protein>
    <submittedName>
        <fullName evidence="2">Uncharacterized protein</fullName>
    </submittedName>
</protein>
<reference evidence="2" key="1">
    <citation type="submission" date="2019-08" db="EMBL/GenBank/DDBJ databases">
        <authorList>
            <person name="Kucharzyk K."/>
            <person name="Murdoch R.W."/>
            <person name="Higgins S."/>
            <person name="Loffler F."/>
        </authorList>
    </citation>
    <scope>NUCLEOTIDE SEQUENCE</scope>
</reference>
<sequence length="93" mass="10491">MYKADIRRASAAWPAPSLCPDRQLFELLDIVLKAADDDKEKTEAAQDIDQDGRTYGSSRDAEEKQRHAAQDQLQVNFLHTSKVSSLSGFFRYG</sequence>
<name>A0A644ZKB7_9ZZZZ</name>
<evidence type="ECO:0000313" key="2">
    <source>
        <dbReference type="EMBL" id="MPM41322.1"/>
    </source>
</evidence>